<gene>
    <name evidence="2" type="ORF">F8S09_17440</name>
</gene>
<dbReference type="InterPro" id="IPR009061">
    <property type="entry name" value="DNA-bd_dom_put_sf"/>
</dbReference>
<organism evidence="2 3">
    <name type="scientific">Deinococcus terrestris</name>
    <dbReference type="NCBI Taxonomy" id="2651870"/>
    <lineage>
        <taxon>Bacteria</taxon>
        <taxon>Thermotogati</taxon>
        <taxon>Deinococcota</taxon>
        <taxon>Deinococci</taxon>
        <taxon>Deinococcales</taxon>
        <taxon>Deinococcaceae</taxon>
        <taxon>Deinococcus</taxon>
    </lineage>
</organism>
<dbReference type="Proteomes" id="UP000484842">
    <property type="component" value="Unassembled WGS sequence"/>
</dbReference>
<dbReference type="SUPFAM" id="SSF46955">
    <property type="entry name" value="Putative DNA-binding domain"/>
    <property type="match status" value="1"/>
</dbReference>
<evidence type="ECO:0000256" key="1">
    <source>
        <dbReference type="SAM" id="MobiDB-lite"/>
    </source>
</evidence>
<dbReference type="EMBL" id="WBSL01000031">
    <property type="protein sequence ID" value="MPY68437.1"/>
    <property type="molecule type" value="Genomic_DNA"/>
</dbReference>
<keyword evidence="3" id="KW-1185">Reference proteome</keyword>
<proteinExistence type="predicted"/>
<dbReference type="RefSeq" id="WP_152872697.1">
    <property type="nucleotide sequence ID" value="NZ_WBSL01000031.1"/>
</dbReference>
<dbReference type="Gene3D" id="1.10.1660.10">
    <property type="match status" value="1"/>
</dbReference>
<sequence>MNGDYMTPGRLAKLLDVSDRTVRRMATAYDTVFTDAPLPPDPRNSKHRVFPPVAVERVQHAAALMRDHPGLSTVEALTALRDGRDLPLRHDRPTPHSNLETVLEELRALRDEVADLRRLLLASQSHGSTPATPALASEPAPAPAEAPAAPQRPKKLQPNHQNLVEALERGERLRVRPGGRTGETAELFDVVGEVADTVDPRTVAALVRYGLLERVGDEYRLTAEKLL</sequence>
<evidence type="ECO:0000313" key="2">
    <source>
        <dbReference type="EMBL" id="MPY68437.1"/>
    </source>
</evidence>
<accession>A0A7X1NZ26</accession>
<name>A0A7X1NZ26_9DEIO</name>
<dbReference type="AlphaFoldDB" id="A0A7X1NZ26"/>
<protein>
    <submittedName>
        <fullName evidence="2">Uncharacterized protein</fullName>
    </submittedName>
</protein>
<feature type="compositionally biased region" description="Low complexity" evidence="1">
    <location>
        <begin position="128"/>
        <end position="149"/>
    </location>
</feature>
<comment type="caution">
    <text evidence="2">The sequence shown here is derived from an EMBL/GenBank/DDBJ whole genome shotgun (WGS) entry which is preliminary data.</text>
</comment>
<feature type="region of interest" description="Disordered" evidence="1">
    <location>
        <begin position="124"/>
        <end position="157"/>
    </location>
</feature>
<evidence type="ECO:0000313" key="3">
    <source>
        <dbReference type="Proteomes" id="UP000484842"/>
    </source>
</evidence>
<reference evidence="2 3" key="1">
    <citation type="submission" date="2019-10" db="EMBL/GenBank/DDBJ databases">
        <title>Deinococcus sp. isolated from soil.</title>
        <authorList>
            <person name="Li Y."/>
            <person name="Wang J."/>
        </authorList>
    </citation>
    <scope>NUCLEOTIDE SEQUENCE [LARGE SCALE GENOMIC DNA]</scope>
    <source>
        <strain evidence="2 3">SDU3-2</strain>
    </source>
</reference>